<dbReference type="OrthoDB" id="676555at2759"/>
<evidence type="ECO:0000313" key="1">
    <source>
        <dbReference type="EMBL" id="KAF3324187.1"/>
    </source>
</evidence>
<reference evidence="1" key="1">
    <citation type="submission" date="2020-01" db="EMBL/GenBank/DDBJ databases">
        <title>Genome sequence of Kobresia littledalei, the first chromosome-level genome in the family Cyperaceae.</title>
        <authorList>
            <person name="Qu G."/>
        </authorList>
    </citation>
    <scope>NUCLEOTIDE SEQUENCE</scope>
    <source>
        <strain evidence="1">C.B.Clarke</strain>
        <tissue evidence="1">Leaf</tissue>
    </source>
</reference>
<protein>
    <recommendedName>
        <fullName evidence="3">Plastid movement impaired 2</fullName>
    </recommendedName>
</protein>
<comment type="caution">
    <text evidence="1">The sequence shown here is derived from an EMBL/GenBank/DDBJ whole genome shotgun (WGS) entry which is preliminary data.</text>
</comment>
<dbReference type="InterPro" id="IPR025322">
    <property type="entry name" value="PADRE_dom"/>
</dbReference>
<dbReference type="Pfam" id="PF14009">
    <property type="entry name" value="PADRE"/>
    <property type="match status" value="1"/>
</dbReference>
<organism evidence="1 2">
    <name type="scientific">Carex littledalei</name>
    <dbReference type="NCBI Taxonomy" id="544730"/>
    <lineage>
        <taxon>Eukaryota</taxon>
        <taxon>Viridiplantae</taxon>
        <taxon>Streptophyta</taxon>
        <taxon>Embryophyta</taxon>
        <taxon>Tracheophyta</taxon>
        <taxon>Spermatophyta</taxon>
        <taxon>Magnoliopsida</taxon>
        <taxon>Liliopsida</taxon>
        <taxon>Poales</taxon>
        <taxon>Cyperaceae</taxon>
        <taxon>Cyperoideae</taxon>
        <taxon>Cariceae</taxon>
        <taxon>Carex</taxon>
        <taxon>Carex subgen. Euthyceras</taxon>
    </lineage>
</organism>
<dbReference type="PANTHER" id="PTHR33148">
    <property type="entry name" value="PLASTID MOVEMENT IMPAIRED PROTEIN-RELATED"/>
    <property type="match status" value="1"/>
</dbReference>
<proteinExistence type="predicted"/>
<dbReference type="PANTHER" id="PTHR33148:SF3">
    <property type="entry name" value="DUF4228 DOMAIN PROTEIN"/>
    <property type="match status" value="1"/>
</dbReference>
<keyword evidence="2" id="KW-1185">Reference proteome</keyword>
<dbReference type="Proteomes" id="UP000623129">
    <property type="component" value="Unassembled WGS sequence"/>
</dbReference>
<dbReference type="EMBL" id="SWLB01000022">
    <property type="protein sequence ID" value="KAF3324187.1"/>
    <property type="molecule type" value="Genomic_DNA"/>
</dbReference>
<dbReference type="AlphaFoldDB" id="A0A833QKU3"/>
<gene>
    <name evidence="1" type="ORF">FCM35_KLT11654</name>
</gene>
<name>A0A833QKU3_9POAL</name>
<sequence>MGNSLSLKKRTAKIMKIDGTSFRLKPPSQVANALRDHPGFSLLESDEVKRVGLRARPLDPDAPLKPGKLYFLVEIPNVSSRNNPRGPSRAWSGQLNLGAKERLESLMLSRRSVSDVCLTKPSVESKADGSVRLRMRLPKAQVEKLMEESKSASEAAEKIMKLCAAKDRGMASTAVVPERRLVVPKVSSVLATPGKKEKRTRFMDVPDEIIML</sequence>
<evidence type="ECO:0000313" key="2">
    <source>
        <dbReference type="Proteomes" id="UP000623129"/>
    </source>
</evidence>
<accession>A0A833QKU3</accession>
<evidence type="ECO:0008006" key="3">
    <source>
        <dbReference type="Google" id="ProtNLM"/>
    </source>
</evidence>